<keyword evidence="2" id="KW-1185">Reference proteome</keyword>
<dbReference type="AlphaFoldDB" id="A0A182TIA5"/>
<accession>A0A182TIA5</accession>
<reference evidence="1" key="2">
    <citation type="submission" date="2020-05" db="UniProtKB">
        <authorList>
            <consortium name="EnsemblMetazoa"/>
        </authorList>
    </citation>
    <scope>IDENTIFICATION</scope>
    <source>
        <strain evidence="1">CM1001059</strain>
    </source>
</reference>
<proteinExistence type="predicted"/>
<reference evidence="2" key="1">
    <citation type="submission" date="2014-01" db="EMBL/GenBank/DDBJ databases">
        <title>The Genome Sequence of Anopheles melas CM1001059_A (V2).</title>
        <authorList>
            <consortium name="The Broad Institute Genomics Platform"/>
            <person name="Neafsey D.E."/>
            <person name="Besansky N."/>
            <person name="Howell P."/>
            <person name="Walton C."/>
            <person name="Young S.K."/>
            <person name="Zeng Q."/>
            <person name="Gargeya S."/>
            <person name="Fitzgerald M."/>
            <person name="Haas B."/>
            <person name="Abouelleil A."/>
            <person name="Allen A.W."/>
            <person name="Alvarado L."/>
            <person name="Arachchi H.M."/>
            <person name="Berlin A.M."/>
            <person name="Chapman S.B."/>
            <person name="Gainer-Dewar J."/>
            <person name="Goldberg J."/>
            <person name="Griggs A."/>
            <person name="Gujja S."/>
            <person name="Hansen M."/>
            <person name="Howarth C."/>
            <person name="Imamovic A."/>
            <person name="Ireland A."/>
            <person name="Larimer J."/>
            <person name="McCowan C."/>
            <person name="Murphy C."/>
            <person name="Pearson M."/>
            <person name="Poon T.W."/>
            <person name="Priest M."/>
            <person name="Roberts A."/>
            <person name="Saif S."/>
            <person name="Shea T."/>
            <person name="Sisk P."/>
            <person name="Sykes S."/>
            <person name="Wortman J."/>
            <person name="Nusbaum C."/>
            <person name="Birren B."/>
        </authorList>
    </citation>
    <scope>NUCLEOTIDE SEQUENCE [LARGE SCALE GENOMIC DNA]</scope>
    <source>
        <strain evidence="2">CM1001059</strain>
    </source>
</reference>
<protein>
    <submittedName>
        <fullName evidence="1">Uncharacterized protein</fullName>
    </submittedName>
</protein>
<dbReference type="EnsemblMetazoa" id="AMEC002801-RA">
    <property type="protein sequence ID" value="AMEC002801-PA"/>
    <property type="gene ID" value="AMEC002801"/>
</dbReference>
<organism evidence="1 2">
    <name type="scientific">Anopheles melas</name>
    <dbReference type="NCBI Taxonomy" id="34690"/>
    <lineage>
        <taxon>Eukaryota</taxon>
        <taxon>Metazoa</taxon>
        <taxon>Ecdysozoa</taxon>
        <taxon>Arthropoda</taxon>
        <taxon>Hexapoda</taxon>
        <taxon>Insecta</taxon>
        <taxon>Pterygota</taxon>
        <taxon>Neoptera</taxon>
        <taxon>Endopterygota</taxon>
        <taxon>Diptera</taxon>
        <taxon>Nematocera</taxon>
        <taxon>Culicoidea</taxon>
        <taxon>Culicidae</taxon>
        <taxon>Anophelinae</taxon>
        <taxon>Anopheles</taxon>
    </lineage>
</organism>
<sequence>MDKKPMYLIVFHDSAFSPSLVIGQWPTLRSSSVLPHRSLAIVLRNLSVMLVYDRFNRTRGIPLKESADPSPTSLHDSRSSVSSWGQLVASSRTNSSSTCGQFFAYRCCSLPSRCIIAHSPGRVNR</sequence>
<evidence type="ECO:0000313" key="1">
    <source>
        <dbReference type="EnsemblMetazoa" id="AMEC002801-PA"/>
    </source>
</evidence>
<name>A0A182TIA5_9DIPT</name>
<dbReference type="Proteomes" id="UP000075902">
    <property type="component" value="Unassembled WGS sequence"/>
</dbReference>
<dbReference type="VEuPathDB" id="VectorBase:AMEC002801"/>
<evidence type="ECO:0000313" key="2">
    <source>
        <dbReference type="Proteomes" id="UP000075902"/>
    </source>
</evidence>